<dbReference type="Proteomes" id="UP000601223">
    <property type="component" value="Unassembled WGS sequence"/>
</dbReference>
<dbReference type="PROSITE" id="PS51186">
    <property type="entry name" value="GNAT"/>
    <property type="match status" value="1"/>
</dbReference>
<evidence type="ECO:0000259" key="1">
    <source>
        <dbReference type="PROSITE" id="PS51186"/>
    </source>
</evidence>
<gene>
    <name evidence="2" type="ORF">Cba03nite_00240</name>
</gene>
<dbReference type="PANTHER" id="PTHR13170:SF16">
    <property type="entry name" value="PROTEIN O-GLCNACASE"/>
    <property type="match status" value="1"/>
</dbReference>
<dbReference type="InterPro" id="IPR016181">
    <property type="entry name" value="Acyl_CoA_acyltransferase"/>
</dbReference>
<evidence type="ECO:0000313" key="2">
    <source>
        <dbReference type="EMBL" id="GIF78675.1"/>
    </source>
</evidence>
<dbReference type="RefSeq" id="WP_203740233.1">
    <property type="nucleotide sequence ID" value="NZ_BONF01000001.1"/>
</dbReference>
<dbReference type="Pfam" id="PF00583">
    <property type="entry name" value="Acetyltransf_1"/>
    <property type="match status" value="1"/>
</dbReference>
<dbReference type="InterPro" id="IPR051822">
    <property type="entry name" value="Glycosyl_Hydrolase_84"/>
</dbReference>
<dbReference type="Gene3D" id="3.40.630.30">
    <property type="match status" value="1"/>
</dbReference>
<dbReference type="SUPFAM" id="SSF55729">
    <property type="entry name" value="Acyl-CoA N-acyltransferases (Nat)"/>
    <property type="match status" value="1"/>
</dbReference>
<dbReference type="EMBL" id="BONF01000001">
    <property type="protein sequence ID" value="GIF78675.1"/>
    <property type="molecule type" value="Genomic_DNA"/>
</dbReference>
<reference evidence="2 3" key="1">
    <citation type="submission" date="2021-01" db="EMBL/GenBank/DDBJ databases">
        <title>Whole genome shotgun sequence of Catellatospora bangladeshensis NBRC 107357.</title>
        <authorList>
            <person name="Komaki H."/>
            <person name="Tamura T."/>
        </authorList>
    </citation>
    <scope>NUCLEOTIDE SEQUENCE [LARGE SCALE GENOMIC DNA]</scope>
    <source>
        <strain evidence="2 3">NBRC 107357</strain>
    </source>
</reference>
<organism evidence="2 3">
    <name type="scientific">Catellatospora bangladeshensis</name>
    <dbReference type="NCBI Taxonomy" id="310355"/>
    <lineage>
        <taxon>Bacteria</taxon>
        <taxon>Bacillati</taxon>
        <taxon>Actinomycetota</taxon>
        <taxon>Actinomycetes</taxon>
        <taxon>Micromonosporales</taxon>
        <taxon>Micromonosporaceae</taxon>
        <taxon>Catellatospora</taxon>
    </lineage>
</organism>
<name>A0A8J3JGS0_9ACTN</name>
<protein>
    <recommendedName>
        <fullName evidence="1">N-acetyltransferase domain-containing protein</fullName>
    </recommendedName>
</protein>
<accession>A0A8J3JGS0</accession>
<dbReference type="PANTHER" id="PTHR13170">
    <property type="entry name" value="O-GLCNACASE"/>
    <property type="match status" value="1"/>
</dbReference>
<evidence type="ECO:0000313" key="3">
    <source>
        <dbReference type="Proteomes" id="UP000601223"/>
    </source>
</evidence>
<dbReference type="InterPro" id="IPR000182">
    <property type="entry name" value="GNAT_dom"/>
</dbReference>
<sequence>MTIIRPYRPGDRDDLYDICVRTAHLGGDARPHYRDPGILPEIFAGPYAHLEPQFAFVLADADDRAVGYVLATGDTASFVERFRREWLPLVADRYPPLDGAEPRDGDEVMRDLLHRPERMIVPELAAYPAHLHIDLLPEHQRQGHGRSLIGRLVLALQEAGVPGVHLGLVSANTAARAFYDRIGMHVVDVPDAGPLTYLGLKL</sequence>
<feature type="domain" description="N-acetyltransferase" evidence="1">
    <location>
        <begin position="2"/>
        <end position="202"/>
    </location>
</feature>
<dbReference type="GO" id="GO:0016747">
    <property type="term" value="F:acyltransferase activity, transferring groups other than amino-acyl groups"/>
    <property type="evidence" value="ECO:0007669"/>
    <property type="project" value="InterPro"/>
</dbReference>
<keyword evidence="3" id="KW-1185">Reference proteome</keyword>
<dbReference type="AlphaFoldDB" id="A0A8J3JGS0"/>
<comment type="caution">
    <text evidence="2">The sequence shown here is derived from an EMBL/GenBank/DDBJ whole genome shotgun (WGS) entry which is preliminary data.</text>
</comment>
<proteinExistence type="predicted"/>